<dbReference type="InterPro" id="IPR016160">
    <property type="entry name" value="Ald_DH_CS_CYS"/>
</dbReference>
<dbReference type="Pfam" id="PF00171">
    <property type="entry name" value="Aldedh"/>
    <property type="match status" value="1"/>
</dbReference>
<dbReference type="CDD" id="cd07112">
    <property type="entry name" value="ALDH_GABALDH-PuuC"/>
    <property type="match status" value="1"/>
</dbReference>
<sequence length="500" mass="53259">MTETLTKQAVQETMASLAYRNQAFINGRFVSAQSGKTFTTLNPATGKALTEVAACDEADVNAAVEAARAAFDSGVWSGLPVAERKQVMFRFADLIDQHRLELSVLEALEAGKPVGECFGMDIPDTAATIRWHAEAGDKQYDAISPKGAGTLGMIVREPIGVVGAVLPWNFPSMMAGWKLGPALITGNSVVLKPAELTSLSTLRLAELAFEAGIPAGVLNVVPGLGQEAGKAIGLHPDIDMTTFTGSTEVGRLFLEYSARSNLKRVTLECGGKNPQLVMGDAKDIPTIASNVLAAAFWNMGENCSAGSRLIVHRSIKDALLKEVVQQLEEWVTGDPLNPEVRLGALIEEAHMNKVLEHIEKAKAEGYEVLAGGTRLYAETGGYFVAPTIFDNVDPKAGVAVDEIFGPVLAVIPFDTEEEAIAIANDTCYGLASSLWTSDLSAAHRISSAIRAGTVSVNCFSEGDITVPFGGYKQSGFGGRDKSIHAHDQYCELKTTWIQVG</sequence>
<gene>
    <name evidence="6" type="primary">dhaL</name>
    <name evidence="6" type="ORF">GCM10009304_19700</name>
</gene>
<proteinExistence type="inferred from homology"/>
<dbReference type="FunFam" id="3.40.309.10:FF:000012">
    <property type="entry name" value="Betaine aldehyde dehydrogenase"/>
    <property type="match status" value="1"/>
</dbReference>
<dbReference type="GO" id="GO:0004030">
    <property type="term" value="F:aldehyde dehydrogenase [NAD(P)+] activity"/>
    <property type="evidence" value="ECO:0007669"/>
    <property type="project" value="UniProtKB-ARBA"/>
</dbReference>
<dbReference type="InterPro" id="IPR016163">
    <property type="entry name" value="Ald_DH_C"/>
</dbReference>
<dbReference type="InterPro" id="IPR016161">
    <property type="entry name" value="Ald_DH/histidinol_DH"/>
</dbReference>
<accession>A0A917UXP9</accession>
<dbReference type="SUPFAM" id="SSF53720">
    <property type="entry name" value="ALDH-like"/>
    <property type="match status" value="1"/>
</dbReference>
<dbReference type="PROSITE" id="PS00687">
    <property type="entry name" value="ALDEHYDE_DEHYDR_GLU"/>
    <property type="match status" value="1"/>
</dbReference>
<evidence type="ECO:0000256" key="3">
    <source>
        <dbReference type="PROSITE-ProRule" id="PRU10007"/>
    </source>
</evidence>
<dbReference type="PROSITE" id="PS00070">
    <property type="entry name" value="ALDEHYDE_DEHYDR_CYS"/>
    <property type="match status" value="1"/>
</dbReference>
<comment type="caution">
    <text evidence="6">The sequence shown here is derived from an EMBL/GenBank/DDBJ whole genome shotgun (WGS) entry which is preliminary data.</text>
</comment>
<dbReference type="Proteomes" id="UP000635983">
    <property type="component" value="Unassembled WGS sequence"/>
</dbReference>
<dbReference type="EMBL" id="BMPO01000004">
    <property type="protein sequence ID" value="GGJ93759.1"/>
    <property type="molecule type" value="Genomic_DNA"/>
</dbReference>
<comment type="similarity">
    <text evidence="1 4">Belongs to the aldehyde dehydrogenase family.</text>
</comment>
<evidence type="ECO:0000313" key="6">
    <source>
        <dbReference type="EMBL" id="GGJ93759.1"/>
    </source>
</evidence>
<evidence type="ECO:0000256" key="2">
    <source>
        <dbReference type="ARBA" id="ARBA00023002"/>
    </source>
</evidence>
<dbReference type="AlphaFoldDB" id="A0A917UXP9"/>
<dbReference type="InterPro" id="IPR029510">
    <property type="entry name" value="Ald_DH_CS_GLU"/>
</dbReference>
<dbReference type="PANTHER" id="PTHR11699">
    <property type="entry name" value="ALDEHYDE DEHYDROGENASE-RELATED"/>
    <property type="match status" value="1"/>
</dbReference>
<keyword evidence="2 4" id="KW-0560">Oxidoreductase</keyword>
<dbReference type="RefSeq" id="WP_188983052.1">
    <property type="nucleotide sequence ID" value="NZ_BMPO01000004.1"/>
</dbReference>
<feature type="domain" description="Aldehyde dehydrogenase" evidence="5">
    <location>
        <begin position="29"/>
        <end position="494"/>
    </location>
</feature>
<reference evidence="6" key="1">
    <citation type="journal article" date="2014" name="Int. J. Syst. Evol. Microbiol.">
        <title>Complete genome sequence of Corynebacterium casei LMG S-19264T (=DSM 44701T), isolated from a smear-ripened cheese.</title>
        <authorList>
            <consortium name="US DOE Joint Genome Institute (JGI-PGF)"/>
            <person name="Walter F."/>
            <person name="Albersmeier A."/>
            <person name="Kalinowski J."/>
            <person name="Ruckert C."/>
        </authorList>
    </citation>
    <scope>NUCLEOTIDE SEQUENCE</scope>
    <source>
        <strain evidence="6">JCM 30078</strain>
    </source>
</reference>
<dbReference type="FunFam" id="3.40.605.10:FF:000001">
    <property type="entry name" value="Aldehyde dehydrogenase 1"/>
    <property type="match status" value="1"/>
</dbReference>
<dbReference type="InterPro" id="IPR015590">
    <property type="entry name" value="Aldehyde_DH_dom"/>
</dbReference>
<keyword evidence="7" id="KW-1185">Reference proteome</keyword>
<organism evidence="6 7">
    <name type="scientific">Pseudomonas matsuisoli</name>
    <dbReference type="NCBI Taxonomy" id="1515666"/>
    <lineage>
        <taxon>Bacteria</taxon>
        <taxon>Pseudomonadati</taxon>
        <taxon>Pseudomonadota</taxon>
        <taxon>Gammaproteobacteria</taxon>
        <taxon>Pseudomonadales</taxon>
        <taxon>Pseudomonadaceae</taxon>
        <taxon>Pseudomonas</taxon>
    </lineage>
</organism>
<dbReference type="InterPro" id="IPR016162">
    <property type="entry name" value="Ald_DH_N"/>
</dbReference>
<evidence type="ECO:0000256" key="4">
    <source>
        <dbReference type="RuleBase" id="RU003345"/>
    </source>
</evidence>
<evidence type="ECO:0000256" key="1">
    <source>
        <dbReference type="ARBA" id="ARBA00009986"/>
    </source>
</evidence>
<dbReference type="Gene3D" id="3.40.605.10">
    <property type="entry name" value="Aldehyde Dehydrogenase, Chain A, domain 1"/>
    <property type="match status" value="1"/>
</dbReference>
<name>A0A917UXP9_9PSED</name>
<protein>
    <submittedName>
        <fullName evidence="6">Aldehyde dehydrogenase</fullName>
    </submittedName>
</protein>
<reference evidence="6" key="2">
    <citation type="submission" date="2020-09" db="EMBL/GenBank/DDBJ databases">
        <authorList>
            <person name="Sun Q."/>
            <person name="Ohkuma M."/>
        </authorList>
    </citation>
    <scope>NUCLEOTIDE SEQUENCE</scope>
    <source>
        <strain evidence="6">JCM 30078</strain>
    </source>
</reference>
<evidence type="ECO:0000259" key="5">
    <source>
        <dbReference type="Pfam" id="PF00171"/>
    </source>
</evidence>
<dbReference type="Gene3D" id="3.40.309.10">
    <property type="entry name" value="Aldehyde Dehydrogenase, Chain A, domain 2"/>
    <property type="match status" value="1"/>
</dbReference>
<evidence type="ECO:0000313" key="7">
    <source>
        <dbReference type="Proteomes" id="UP000635983"/>
    </source>
</evidence>
<feature type="active site" evidence="3">
    <location>
        <position position="268"/>
    </location>
</feature>